<dbReference type="EMBL" id="QZWZ01000002">
    <property type="protein sequence ID" value="RJT41865.1"/>
    <property type="molecule type" value="Genomic_DNA"/>
</dbReference>
<accession>A0A3A5KYD9</accession>
<proteinExistence type="predicted"/>
<keyword evidence="3" id="KW-1185">Reference proteome</keyword>
<feature type="domain" description="PilZ" evidence="1">
    <location>
        <begin position="14"/>
        <end position="91"/>
    </location>
</feature>
<evidence type="ECO:0000259" key="1">
    <source>
        <dbReference type="Pfam" id="PF07238"/>
    </source>
</evidence>
<dbReference type="AlphaFoldDB" id="A0A3A5KYD9"/>
<reference evidence="2 3" key="1">
    <citation type="submission" date="2018-09" db="EMBL/GenBank/DDBJ databases">
        <title>Mesorhizobium carmichaelinearum sp. nov. isolated from Carmichaelinea spp. root nodules in New Zealand.</title>
        <authorList>
            <person name="De Meyer S.E."/>
        </authorList>
    </citation>
    <scope>NUCLEOTIDE SEQUENCE [LARGE SCALE GENOMIC DNA]</scope>
    <source>
        <strain evidence="2 3">ICMP19557</strain>
    </source>
</reference>
<evidence type="ECO:0000313" key="2">
    <source>
        <dbReference type="EMBL" id="RJT41865.1"/>
    </source>
</evidence>
<organism evidence="2 3">
    <name type="scientific">Mesorhizobium waimense</name>
    <dbReference type="NCBI Taxonomy" id="1300307"/>
    <lineage>
        <taxon>Bacteria</taxon>
        <taxon>Pseudomonadati</taxon>
        <taxon>Pseudomonadota</taxon>
        <taxon>Alphaproteobacteria</taxon>
        <taxon>Hyphomicrobiales</taxon>
        <taxon>Phyllobacteriaceae</taxon>
        <taxon>Mesorhizobium</taxon>
    </lineage>
</organism>
<dbReference type="GO" id="GO:0035438">
    <property type="term" value="F:cyclic-di-GMP binding"/>
    <property type="evidence" value="ECO:0007669"/>
    <property type="project" value="InterPro"/>
</dbReference>
<gene>
    <name evidence="2" type="ORF">D3227_03995</name>
</gene>
<protein>
    <submittedName>
        <fullName evidence="2">PilZ domain-containing protein</fullName>
    </submittedName>
</protein>
<dbReference type="RefSeq" id="WP_120012712.1">
    <property type="nucleotide sequence ID" value="NZ_QZWZ01000002.1"/>
</dbReference>
<dbReference type="OrthoDB" id="8084989at2"/>
<dbReference type="Proteomes" id="UP000272706">
    <property type="component" value="Unassembled WGS sequence"/>
</dbReference>
<dbReference type="SUPFAM" id="SSF141371">
    <property type="entry name" value="PilZ domain-like"/>
    <property type="match status" value="1"/>
</dbReference>
<name>A0A3A5KYD9_9HYPH</name>
<evidence type="ECO:0000313" key="3">
    <source>
        <dbReference type="Proteomes" id="UP000272706"/>
    </source>
</evidence>
<dbReference type="InterPro" id="IPR009875">
    <property type="entry name" value="PilZ_domain"/>
</dbReference>
<dbReference type="Pfam" id="PF07238">
    <property type="entry name" value="PilZ"/>
    <property type="match status" value="1"/>
</dbReference>
<sequence>MNMMLGGNAFFGERRAQRRRRALKGATLRFNNGFGAMEGAVRNESENGAQLSFGDTIGVPSGFELSVNGAEHSRSARVRWRSQTLVGVEFVD</sequence>
<comment type="caution">
    <text evidence="2">The sequence shown here is derived from an EMBL/GenBank/DDBJ whole genome shotgun (WGS) entry which is preliminary data.</text>
</comment>